<dbReference type="NCBIfam" id="NF011678">
    <property type="entry name" value="PRK15098.1"/>
    <property type="match status" value="1"/>
</dbReference>
<comment type="caution">
    <text evidence="13">The sequence shown here is derived from an EMBL/GenBank/DDBJ whole genome shotgun (WGS) entry which is preliminary data.</text>
</comment>
<comment type="catalytic activity">
    <reaction evidence="1">
        <text>Hydrolysis of terminal, non-reducing beta-D-glucosyl residues with release of beta-D-glucose.</text>
        <dbReference type="EC" id="3.2.1.21"/>
    </reaction>
</comment>
<comment type="subcellular location">
    <subcellularLocation>
        <location evidence="2">Periplasm</location>
    </subcellularLocation>
</comment>
<accession>A0A069D0P1</accession>
<protein>
    <recommendedName>
        <fullName evidence="9">Periplasmic beta-glucosidase</fullName>
        <ecNumber evidence="4">3.2.1.21</ecNumber>
    </recommendedName>
</protein>
<dbReference type="InterPro" id="IPR001764">
    <property type="entry name" value="Glyco_hydro_3_N"/>
</dbReference>
<dbReference type="eggNOG" id="COG1472">
    <property type="taxonomic scope" value="Bacteria"/>
</dbReference>
<sequence>MNSWYYRKYIVSLVLLVSVSAFAQQSSAEMNRFIDALMKKMTIEEKIGQLNLPVSGEITTGQAKSSNVAEKIRQGKVGGLFNLKGVAKIKEVQKLAVEESRLKIPLIFGMDVIHGYETVFPIPLGLSCTWDMEAIEKSARISAVEASADGICWTFGPMLDICRDPRWGRASEGCGEDPFLGAEIAKAMVRGYQGKDLKAANEIMACVKHFALYGASEAGRDYNTVDMSRIRMMNEYMPPYKAAIDAGAGSVMASFNEIDGVPATANKWLLTDLLRDQWGFNGFVVTDFTGIAEMVHHGIGDLKTVSARAVNAGVDMDMVSAGFEDTLKKSVEEGVVSMDVLNQACRRILEAKYKLGLFANPYKYCDLKRPQKEIYTDSHRSDARKIASESFVLLKNDHDLLPLKKQGTVAVVGPLAEAGENMVGTWSVAAVLDRTPSLVKGLREVVGNKANVVYAKGSNLVSDADYETRATMFGRSLHRDGRTEKELLAEALKVSATADVIVAALGESSEMSGESSSRTDLELPDVQRTLLMELLKTGKPVVVVLFTGRPLVLTWEQKNVPAILNVWFGGSESAYAIGDVLFGDVNPSGKLTMTFPQNVGQIPLYYNHKNTGRPLPEGGWFEKFRSNYLDVSNDPLYPFGYGLSYTDFKYSDVELSSKTLTKNGELTATVTVTNTGMRDGAEVVQLYIRDLVGSVTRPVKELKGFRKIFLKAGESTKVSFTITPELLKFYDYDLNYVCESGDFNVMIGGNSRDVKGTGFTLKM</sequence>
<evidence type="ECO:0000256" key="11">
    <source>
        <dbReference type="SAM" id="SignalP"/>
    </source>
</evidence>
<evidence type="ECO:0000256" key="9">
    <source>
        <dbReference type="ARBA" id="ARBA00067498"/>
    </source>
</evidence>
<dbReference type="InterPro" id="IPR002772">
    <property type="entry name" value="Glyco_hydro_3_C"/>
</dbReference>
<dbReference type="GO" id="GO:0042597">
    <property type="term" value="C:periplasmic space"/>
    <property type="evidence" value="ECO:0007669"/>
    <property type="project" value="UniProtKB-SubCell"/>
</dbReference>
<evidence type="ECO:0000256" key="7">
    <source>
        <dbReference type="ARBA" id="ARBA00022801"/>
    </source>
</evidence>
<dbReference type="Pfam" id="PF00933">
    <property type="entry name" value="Glyco_hydro_3"/>
    <property type="match status" value="1"/>
</dbReference>
<dbReference type="InterPro" id="IPR017853">
    <property type="entry name" value="GH"/>
</dbReference>
<dbReference type="PANTHER" id="PTHR30620">
    <property type="entry name" value="PERIPLASMIC BETA-GLUCOSIDASE-RELATED"/>
    <property type="match status" value="1"/>
</dbReference>
<feature type="chain" id="PRO_5001659833" description="Periplasmic beta-glucosidase" evidence="11">
    <location>
        <begin position="24"/>
        <end position="763"/>
    </location>
</feature>
<dbReference type="FunFam" id="2.60.40.10:FF:000495">
    <property type="entry name" value="Periplasmic beta-glucosidase"/>
    <property type="match status" value="1"/>
</dbReference>
<evidence type="ECO:0000256" key="4">
    <source>
        <dbReference type="ARBA" id="ARBA00012744"/>
    </source>
</evidence>
<dbReference type="InterPro" id="IPR026891">
    <property type="entry name" value="Fn3-like"/>
</dbReference>
<dbReference type="Gene3D" id="2.60.40.10">
    <property type="entry name" value="Immunoglobulins"/>
    <property type="match status" value="1"/>
</dbReference>
<dbReference type="RefSeq" id="WP_024996372.1">
    <property type="nucleotide sequence ID" value="NZ_ATZI01000004.1"/>
</dbReference>
<dbReference type="PANTHER" id="PTHR30620:SF16">
    <property type="entry name" value="LYSOSOMAL BETA GLUCOSIDASE"/>
    <property type="match status" value="1"/>
</dbReference>
<dbReference type="PROSITE" id="PS00775">
    <property type="entry name" value="GLYCOSYL_HYDROL_F3"/>
    <property type="match status" value="1"/>
</dbReference>
<dbReference type="EMBL" id="BAJS01000007">
    <property type="protein sequence ID" value="GAK36453.1"/>
    <property type="molecule type" value="Genomic_DNA"/>
</dbReference>
<dbReference type="Proteomes" id="UP000027601">
    <property type="component" value="Unassembled WGS sequence"/>
</dbReference>
<keyword evidence="6" id="KW-0574">Periplasm</keyword>
<evidence type="ECO:0000313" key="13">
    <source>
        <dbReference type="EMBL" id="GAK36453.1"/>
    </source>
</evidence>
<dbReference type="GO" id="GO:0008422">
    <property type="term" value="F:beta-glucosidase activity"/>
    <property type="evidence" value="ECO:0007669"/>
    <property type="project" value="UniProtKB-EC"/>
</dbReference>
<comment type="similarity">
    <text evidence="3 10">Belongs to the glycosyl hydrolase 3 family.</text>
</comment>
<dbReference type="SUPFAM" id="SSF51445">
    <property type="entry name" value="(Trans)glycosidases"/>
    <property type="match status" value="1"/>
</dbReference>
<evidence type="ECO:0000256" key="5">
    <source>
        <dbReference type="ARBA" id="ARBA00022729"/>
    </source>
</evidence>
<dbReference type="InterPro" id="IPR019800">
    <property type="entry name" value="Glyco_hydro_3_AS"/>
</dbReference>
<reference evidence="13 14" key="1">
    <citation type="journal article" date="2015" name="Microbes Environ.">
        <title>Distribution and evolution of nitrogen fixation genes in the phylum bacteroidetes.</title>
        <authorList>
            <person name="Inoue J."/>
            <person name="Oshima K."/>
            <person name="Suda W."/>
            <person name="Sakamoto M."/>
            <person name="Iino T."/>
            <person name="Noda S."/>
            <person name="Hongoh Y."/>
            <person name="Hattori M."/>
            <person name="Ohkuma M."/>
        </authorList>
    </citation>
    <scope>NUCLEOTIDE SEQUENCE [LARGE SCALE GENOMIC DNA]</scope>
    <source>
        <strain evidence="13 14">JCM 15093</strain>
    </source>
</reference>
<feature type="domain" description="Fibronectin type III-like" evidence="12">
    <location>
        <begin position="682"/>
        <end position="751"/>
    </location>
</feature>
<dbReference type="Pfam" id="PF14310">
    <property type="entry name" value="Fn3-like"/>
    <property type="match status" value="1"/>
</dbReference>
<dbReference type="Gene3D" id="3.40.50.1700">
    <property type="entry name" value="Glycoside hydrolase family 3 C-terminal domain"/>
    <property type="match status" value="1"/>
</dbReference>
<dbReference type="EC" id="3.2.1.21" evidence="4"/>
<dbReference type="GO" id="GO:0009251">
    <property type="term" value="P:glucan catabolic process"/>
    <property type="evidence" value="ECO:0007669"/>
    <property type="project" value="TreeGrafter"/>
</dbReference>
<keyword evidence="14" id="KW-1185">Reference proteome</keyword>
<dbReference type="InterPro" id="IPR036962">
    <property type="entry name" value="Glyco_hydro_3_N_sf"/>
</dbReference>
<evidence type="ECO:0000256" key="3">
    <source>
        <dbReference type="ARBA" id="ARBA00005336"/>
    </source>
</evidence>
<dbReference type="FunFam" id="3.20.20.300:FF:000005">
    <property type="entry name" value="Periplasmic beta-glucosidase"/>
    <property type="match status" value="1"/>
</dbReference>
<dbReference type="OrthoDB" id="9805821at2"/>
<dbReference type="SUPFAM" id="SSF52279">
    <property type="entry name" value="Beta-D-glucan exohydrolase, C-terminal domain"/>
    <property type="match status" value="1"/>
</dbReference>
<evidence type="ECO:0000313" key="14">
    <source>
        <dbReference type="Proteomes" id="UP000027601"/>
    </source>
</evidence>
<feature type="signal peptide" evidence="11">
    <location>
        <begin position="1"/>
        <end position="23"/>
    </location>
</feature>
<dbReference type="STRING" id="1121097.GCA_000428125_01596"/>
<keyword evidence="7 10" id="KW-0378">Hydrolase</keyword>
<dbReference type="SMART" id="SM01217">
    <property type="entry name" value="Fn3_like"/>
    <property type="match status" value="1"/>
</dbReference>
<gene>
    <name evidence="13" type="ORF">JCM15093_1620</name>
</gene>
<name>A0A069D0P1_9BACE</name>
<evidence type="ECO:0000256" key="1">
    <source>
        <dbReference type="ARBA" id="ARBA00000448"/>
    </source>
</evidence>
<evidence type="ECO:0000256" key="2">
    <source>
        <dbReference type="ARBA" id="ARBA00004418"/>
    </source>
</evidence>
<evidence type="ECO:0000259" key="12">
    <source>
        <dbReference type="SMART" id="SM01217"/>
    </source>
</evidence>
<evidence type="ECO:0000256" key="6">
    <source>
        <dbReference type="ARBA" id="ARBA00022764"/>
    </source>
</evidence>
<keyword evidence="5 11" id="KW-0732">Signal</keyword>
<dbReference type="InterPro" id="IPR051915">
    <property type="entry name" value="Cellulose_Degrad_GH3"/>
</dbReference>
<organism evidence="13 14">
    <name type="scientific">Bacteroides graminisolvens DSM 19988 = JCM 15093</name>
    <dbReference type="NCBI Taxonomy" id="1121097"/>
    <lineage>
        <taxon>Bacteria</taxon>
        <taxon>Pseudomonadati</taxon>
        <taxon>Bacteroidota</taxon>
        <taxon>Bacteroidia</taxon>
        <taxon>Bacteroidales</taxon>
        <taxon>Bacteroidaceae</taxon>
        <taxon>Bacteroides</taxon>
    </lineage>
</organism>
<dbReference type="InterPro" id="IPR013783">
    <property type="entry name" value="Ig-like_fold"/>
</dbReference>
<proteinExistence type="inferred from homology"/>
<dbReference type="Pfam" id="PF01915">
    <property type="entry name" value="Glyco_hydro_3_C"/>
    <property type="match status" value="1"/>
</dbReference>
<dbReference type="PRINTS" id="PR00133">
    <property type="entry name" value="GLHYDRLASE3"/>
</dbReference>
<dbReference type="Gene3D" id="3.20.20.300">
    <property type="entry name" value="Glycoside hydrolase, family 3, N-terminal domain"/>
    <property type="match status" value="1"/>
</dbReference>
<dbReference type="InterPro" id="IPR036881">
    <property type="entry name" value="Glyco_hydro_3_C_sf"/>
</dbReference>
<dbReference type="FunFam" id="3.40.50.1700:FF:000004">
    <property type="entry name" value="Periplasmic beta-glucosidase"/>
    <property type="match status" value="1"/>
</dbReference>
<dbReference type="AlphaFoldDB" id="A0A069D0P1"/>
<evidence type="ECO:0000256" key="8">
    <source>
        <dbReference type="ARBA" id="ARBA00023295"/>
    </source>
</evidence>
<keyword evidence="8 10" id="KW-0326">Glycosidase</keyword>
<evidence type="ECO:0000256" key="10">
    <source>
        <dbReference type="RuleBase" id="RU361161"/>
    </source>
</evidence>